<dbReference type="Pfam" id="PF00535">
    <property type="entry name" value="Glycos_transf_2"/>
    <property type="match status" value="2"/>
</dbReference>
<dbReference type="PANTHER" id="PTHR22916">
    <property type="entry name" value="GLYCOSYLTRANSFERASE"/>
    <property type="match status" value="1"/>
</dbReference>
<protein>
    <submittedName>
        <fullName evidence="4">Glycosyltransferase</fullName>
    </submittedName>
</protein>
<dbReference type="CDD" id="cd00761">
    <property type="entry name" value="Glyco_tranf_GTA_type"/>
    <property type="match status" value="2"/>
</dbReference>
<feature type="domain" description="Glycosyltransferase 2-like" evidence="3">
    <location>
        <begin position="8"/>
        <end position="177"/>
    </location>
</feature>
<dbReference type="InterPro" id="IPR029044">
    <property type="entry name" value="Nucleotide-diphossugar_trans"/>
</dbReference>
<dbReference type="EMBL" id="JACOOZ010000004">
    <property type="protein sequence ID" value="MBC5667676.1"/>
    <property type="molecule type" value="Genomic_DNA"/>
</dbReference>
<evidence type="ECO:0000256" key="2">
    <source>
        <dbReference type="ARBA" id="ARBA00022679"/>
    </source>
</evidence>
<keyword evidence="2" id="KW-0808">Transferase</keyword>
<name>A0ABR7F248_9FIRM</name>
<evidence type="ECO:0000256" key="1">
    <source>
        <dbReference type="ARBA" id="ARBA00022676"/>
    </source>
</evidence>
<evidence type="ECO:0000259" key="3">
    <source>
        <dbReference type="Pfam" id="PF00535"/>
    </source>
</evidence>
<feature type="domain" description="Glycosyltransferase 2-like" evidence="3">
    <location>
        <begin position="364"/>
        <end position="491"/>
    </location>
</feature>
<reference evidence="4 5" key="1">
    <citation type="submission" date="2020-08" db="EMBL/GenBank/DDBJ databases">
        <title>Genome public.</title>
        <authorList>
            <person name="Liu C."/>
            <person name="Sun Q."/>
        </authorList>
    </citation>
    <scope>NUCLEOTIDE SEQUENCE [LARGE SCALE GENOMIC DNA]</scope>
    <source>
        <strain evidence="4 5">BX4</strain>
    </source>
</reference>
<sequence length="745" mass="87564">MKENIKVSVIIPMYNAREHVRECLDSLTNQTLKEIEIICVNDGSTDDTQSILEEYAKKDERIVILNQGNLYAGVARNNGMNHASGEYLIFLDADDFFKPEMLEKMYNKAVSHKADICICSVIAYSERDKEYRESNHYLREDLLPENVPFSPRDEEIRDSLFQMTIPAPWNKLFKKSFINQEGITFDTLKRANDLYFSYLAMAVAERITVVSDKLVNYRVDLESSLQGTNKGGTLEFFTALNHLKNELEKRDLWEIFEKTYINRALNTCLFNLNKCGTKQAYVRVYNKLKYNIFYTLGILEHSKSYFYVKNQFSMMARIVERKAEDLWEILQQEALAQVKLAPYVNLEEWTRPEITESNFKYKVSVIIPVYNVEQYIGECLDSVINQTLKEIEIICVNDGTPDNSVEIVKKYQERDSRIKLINKENGGLSSARNAGIKAATGEYILFLDSDDTLDKQTLEYLYYECRKDNLDQMFFTTKELENCDGTTIRDDQYIRKYDYSGIFTGPEIFGKWVDNAEFKPSACLQINRTEFLRQNNLVFKEGIIHEDNLFTIQCLYFSKRVRYANARFYIRRVREDSIMTGTQNFKHSLHLYYIIMELEKFAFKENVKQNKNYYDSLLVQMERILKVAADYIKDSDEEELSQYIYSLNEEEGINFYSCVGILSELRNSNRELSKRARNMEEDYRVSRFRNYMQGKKKEKEINAVKESFRKNSEMQISHIKNSATFKMGKAITFLPRNIKKLFKRN</sequence>
<dbReference type="InterPro" id="IPR001173">
    <property type="entry name" value="Glyco_trans_2-like"/>
</dbReference>
<dbReference type="SUPFAM" id="SSF53448">
    <property type="entry name" value="Nucleotide-diphospho-sugar transferases"/>
    <property type="match status" value="2"/>
</dbReference>
<keyword evidence="5" id="KW-1185">Reference proteome</keyword>
<organism evidence="4 5">
    <name type="scientific">Eubacterium segne</name>
    <dbReference type="NCBI Taxonomy" id="2763045"/>
    <lineage>
        <taxon>Bacteria</taxon>
        <taxon>Bacillati</taxon>
        <taxon>Bacillota</taxon>
        <taxon>Clostridia</taxon>
        <taxon>Eubacteriales</taxon>
        <taxon>Eubacteriaceae</taxon>
        <taxon>Eubacterium</taxon>
    </lineage>
</organism>
<accession>A0ABR7F248</accession>
<dbReference type="Proteomes" id="UP000597877">
    <property type="component" value="Unassembled WGS sequence"/>
</dbReference>
<keyword evidence="1" id="KW-0328">Glycosyltransferase</keyword>
<proteinExistence type="predicted"/>
<dbReference type="Gene3D" id="3.90.550.10">
    <property type="entry name" value="Spore Coat Polysaccharide Biosynthesis Protein SpsA, Chain A"/>
    <property type="match status" value="2"/>
</dbReference>
<evidence type="ECO:0000313" key="5">
    <source>
        <dbReference type="Proteomes" id="UP000597877"/>
    </source>
</evidence>
<comment type="caution">
    <text evidence="4">The sequence shown here is derived from an EMBL/GenBank/DDBJ whole genome shotgun (WGS) entry which is preliminary data.</text>
</comment>
<gene>
    <name evidence="4" type="ORF">H8S00_06735</name>
</gene>
<evidence type="ECO:0000313" key="4">
    <source>
        <dbReference type="EMBL" id="MBC5667676.1"/>
    </source>
</evidence>
<dbReference type="RefSeq" id="WP_118589461.1">
    <property type="nucleotide sequence ID" value="NZ_JACOOZ010000004.1"/>
</dbReference>
<dbReference type="PANTHER" id="PTHR22916:SF51">
    <property type="entry name" value="GLYCOSYLTRANSFERASE EPSH-RELATED"/>
    <property type="match status" value="1"/>
</dbReference>